<reference evidence="1" key="1">
    <citation type="submission" date="2023-06" db="EMBL/GenBank/DDBJ databases">
        <title>Reference genome for the Northern bat (Eptesicus nilssonii), a most northern bat species.</title>
        <authorList>
            <person name="Laine V.N."/>
            <person name="Pulliainen A.T."/>
            <person name="Lilley T.M."/>
        </authorList>
    </citation>
    <scope>NUCLEOTIDE SEQUENCE</scope>
    <source>
        <strain evidence="1">BLF_Eptnil</strain>
        <tissue evidence="1">Kidney</tissue>
    </source>
</reference>
<organism evidence="1 2">
    <name type="scientific">Cnephaeus nilssonii</name>
    <name type="common">Northern bat</name>
    <name type="synonym">Eptesicus nilssonii</name>
    <dbReference type="NCBI Taxonomy" id="3371016"/>
    <lineage>
        <taxon>Eukaryota</taxon>
        <taxon>Metazoa</taxon>
        <taxon>Chordata</taxon>
        <taxon>Craniata</taxon>
        <taxon>Vertebrata</taxon>
        <taxon>Euteleostomi</taxon>
        <taxon>Mammalia</taxon>
        <taxon>Eutheria</taxon>
        <taxon>Laurasiatheria</taxon>
        <taxon>Chiroptera</taxon>
        <taxon>Yangochiroptera</taxon>
        <taxon>Vespertilionidae</taxon>
        <taxon>Cnephaeus</taxon>
    </lineage>
</organism>
<sequence>MYPDIRMLHLKMTLHPQRQVLSFPTGLSITCCSYELWDNDKHSAETGMLPTVVLGLSDPSLLYPGHCARRLLRLLSEENTTQKGKASWLPP</sequence>
<accession>A0AA40LLE3</accession>
<dbReference type="AlphaFoldDB" id="A0AA40LLE3"/>
<dbReference type="EMBL" id="JAULJE010000011">
    <property type="protein sequence ID" value="KAK1337335.1"/>
    <property type="molecule type" value="Genomic_DNA"/>
</dbReference>
<name>A0AA40LLE3_CNENI</name>
<keyword evidence="2" id="KW-1185">Reference proteome</keyword>
<evidence type="ECO:0000313" key="2">
    <source>
        <dbReference type="Proteomes" id="UP001177744"/>
    </source>
</evidence>
<protein>
    <submittedName>
        <fullName evidence="1">Uncharacterized protein</fullName>
    </submittedName>
</protein>
<dbReference type="Proteomes" id="UP001177744">
    <property type="component" value="Unassembled WGS sequence"/>
</dbReference>
<comment type="caution">
    <text evidence="1">The sequence shown here is derived from an EMBL/GenBank/DDBJ whole genome shotgun (WGS) entry which is preliminary data.</text>
</comment>
<evidence type="ECO:0000313" key="1">
    <source>
        <dbReference type="EMBL" id="KAK1337335.1"/>
    </source>
</evidence>
<gene>
    <name evidence="1" type="ORF">QTO34_001961</name>
</gene>
<proteinExistence type="predicted"/>